<keyword evidence="4 6" id="KW-1133">Transmembrane helix</keyword>
<evidence type="ECO:0000256" key="1">
    <source>
        <dbReference type="ARBA" id="ARBA00004141"/>
    </source>
</evidence>
<comment type="caution">
    <text evidence="8">The sequence shown here is derived from an EMBL/GenBank/DDBJ whole genome shotgun (WGS) entry which is preliminary data.</text>
</comment>
<reference evidence="8" key="1">
    <citation type="submission" date="2019-08" db="EMBL/GenBank/DDBJ databases">
        <title>The improved chromosome-level genome for the pearl oyster Pinctada fucata martensii using PacBio sequencing and Hi-C.</title>
        <authorList>
            <person name="Zheng Z."/>
        </authorList>
    </citation>
    <scope>NUCLEOTIDE SEQUENCE</scope>
    <source>
        <strain evidence="8">ZZ-2019</strain>
        <tissue evidence="8">Adductor muscle</tissue>
    </source>
</reference>
<comment type="subcellular location">
    <subcellularLocation>
        <location evidence="1">Membrane</location>
        <topology evidence="1">Multi-pass membrane protein</topology>
    </subcellularLocation>
</comment>
<dbReference type="GO" id="GO:0008381">
    <property type="term" value="F:mechanosensitive monoatomic ion channel activity"/>
    <property type="evidence" value="ECO:0007669"/>
    <property type="project" value="TreeGrafter"/>
</dbReference>
<feature type="transmembrane region" description="Helical" evidence="6">
    <location>
        <begin position="361"/>
        <end position="381"/>
    </location>
</feature>
<dbReference type="Proteomes" id="UP001186944">
    <property type="component" value="Unassembled WGS sequence"/>
</dbReference>
<keyword evidence="9" id="KW-1185">Reference proteome</keyword>
<dbReference type="Pfam" id="PF07810">
    <property type="entry name" value="TMC"/>
    <property type="match status" value="1"/>
</dbReference>
<dbReference type="InterPro" id="IPR038900">
    <property type="entry name" value="TMC"/>
</dbReference>
<feature type="transmembrane region" description="Helical" evidence="6">
    <location>
        <begin position="469"/>
        <end position="487"/>
    </location>
</feature>
<feature type="transmembrane region" description="Helical" evidence="6">
    <location>
        <begin position="422"/>
        <end position="445"/>
    </location>
</feature>
<dbReference type="EMBL" id="VSWD01000010">
    <property type="protein sequence ID" value="KAK3089717.1"/>
    <property type="molecule type" value="Genomic_DNA"/>
</dbReference>
<dbReference type="PANTHER" id="PTHR23302">
    <property type="entry name" value="TRANSMEMBRANE CHANNEL-RELATED"/>
    <property type="match status" value="1"/>
</dbReference>
<evidence type="ECO:0000313" key="9">
    <source>
        <dbReference type="Proteomes" id="UP001186944"/>
    </source>
</evidence>
<feature type="transmembrane region" description="Helical" evidence="6">
    <location>
        <begin position="303"/>
        <end position="325"/>
    </location>
</feature>
<evidence type="ECO:0000256" key="3">
    <source>
        <dbReference type="ARBA" id="ARBA00022692"/>
    </source>
</evidence>
<evidence type="ECO:0000256" key="4">
    <source>
        <dbReference type="ARBA" id="ARBA00022989"/>
    </source>
</evidence>
<name>A0AA88XPA1_PINIB</name>
<protein>
    <recommendedName>
        <fullName evidence="7">TMC domain-containing protein</fullName>
    </recommendedName>
</protein>
<feature type="transmembrane region" description="Helical" evidence="6">
    <location>
        <begin position="528"/>
        <end position="546"/>
    </location>
</feature>
<sequence>MPKRVTLLLEDKDFELEGDIRKKLPSVRLRRMQTSLSMKDKKRELRRSLRKGTYDVRKQKPFWERYEDLKNRNRLSFRNVTGILKSSTLERVQQGTKGWMERRLLFYGVYQNKTYNAGTHRAVYNMGVAYLSAIFLTFTISFILIIKNSVKNFKASHGVEKSVAKFANKVFGGWDYCIKEKKSAKSRKNILYLDLAADLEEINRIKRLKSRPWSEKIELYLMRLVINILIIILLMGSLSLIGFATERMIHYDDQPLSESARFFYQYVPFLTMSMLNLVVPKVFQRLVEFEEYTHEFEIKLNLVRSILLRLASPIALIAILYVQLVEGIDTDDRTRCGNKRWKEDQNSGIVKCWETYVGQQIYKLIIVDTFAVVFIIIFWHFPRSHINRKYRDKSAVVKALGPQEFNLPKSVVDIVYAQHLCWFGMFFCPLIPIITFVHCLIVFYIKKLTLFHNCRPQSEPYKASRSNSLFMKVLLVSYIFAVFPIGYTIGNIQPSQSCGPFRVYSDKNYRFYTALLDYARSWSDVPRMVFFFFGTGLFIIPLFILLR</sequence>
<dbReference type="InterPro" id="IPR012496">
    <property type="entry name" value="TMC_dom"/>
</dbReference>
<dbReference type="PANTHER" id="PTHR23302:SF24">
    <property type="entry name" value="TMC DOMAIN-CONTAINING PROTEIN"/>
    <property type="match status" value="1"/>
</dbReference>
<keyword evidence="3 6" id="KW-0812">Transmembrane</keyword>
<feature type="domain" description="TMC" evidence="7">
    <location>
        <begin position="352"/>
        <end position="464"/>
    </location>
</feature>
<accession>A0AA88XPA1</accession>
<evidence type="ECO:0000313" key="8">
    <source>
        <dbReference type="EMBL" id="KAK3089717.1"/>
    </source>
</evidence>
<feature type="transmembrane region" description="Helical" evidence="6">
    <location>
        <begin position="263"/>
        <end position="283"/>
    </location>
</feature>
<gene>
    <name evidence="8" type="ORF">FSP39_005846</name>
</gene>
<dbReference type="GO" id="GO:0005886">
    <property type="term" value="C:plasma membrane"/>
    <property type="evidence" value="ECO:0007669"/>
    <property type="project" value="InterPro"/>
</dbReference>
<feature type="transmembrane region" description="Helical" evidence="6">
    <location>
        <begin position="220"/>
        <end position="243"/>
    </location>
</feature>
<organism evidence="8 9">
    <name type="scientific">Pinctada imbricata</name>
    <name type="common">Atlantic pearl-oyster</name>
    <name type="synonym">Pinctada martensii</name>
    <dbReference type="NCBI Taxonomy" id="66713"/>
    <lineage>
        <taxon>Eukaryota</taxon>
        <taxon>Metazoa</taxon>
        <taxon>Spiralia</taxon>
        <taxon>Lophotrochozoa</taxon>
        <taxon>Mollusca</taxon>
        <taxon>Bivalvia</taxon>
        <taxon>Autobranchia</taxon>
        <taxon>Pteriomorphia</taxon>
        <taxon>Pterioida</taxon>
        <taxon>Pterioidea</taxon>
        <taxon>Pteriidae</taxon>
        <taxon>Pinctada</taxon>
    </lineage>
</organism>
<evidence type="ECO:0000256" key="5">
    <source>
        <dbReference type="ARBA" id="ARBA00023136"/>
    </source>
</evidence>
<keyword evidence="5 6" id="KW-0472">Membrane</keyword>
<comment type="similarity">
    <text evidence="2">Belongs to the TMC family.</text>
</comment>
<dbReference type="AlphaFoldDB" id="A0AA88XPA1"/>
<proteinExistence type="inferred from homology"/>
<evidence type="ECO:0000256" key="2">
    <source>
        <dbReference type="ARBA" id="ARBA00006510"/>
    </source>
</evidence>
<evidence type="ECO:0000259" key="7">
    <source>
        <dbReference type="Pfam" id="PF07810"/>
    </source>
</evidence>
<feature type="transmembrane region" description="Helical" evidence="6">
    <location>
        <begin position="122"/>
        <end position="146"/>
    </location>
</feature>
<evidence type="ECO:0000256" key="6">
    <source>
        <dbReference type="SAM" id="Phobius"/>
    </source>
</evidence>